<gene>
    <name evidence="8" type="ORF">SYNPS1DRAFT_15041</name>
</gene>
<keyword evidence="3 7" id="KW-0645">Protease</keyword>
<evidence type="ECO:0000256" key="5">
    <source>
        <dbReference type="ARBA" id="ARBA00022801"/>
    </source>
</evidence>
<dbReference type="Proteomes" id="UP000278143">
    <property type="component" value="Unassembled WGS sequence"/>
</dbReference>
<feature type="non-terminal residue" evidence="8">
    <location>
        <position position="1"/>
    </location>
</feature>
<organism evidence="8 9">
    <name type="scientific">Syncephalis pseudoplumigaleata</name>
    <dbReference type="NCBI Taxonomy" id="1712513"/>
    <lineage>
        <taxon>Eukaryota</taxon>
        <taxon>Fungi</taxon>
        <taxon>Fungi incertae sedis</taxon>
        <taxon>Zoopagomycota</taxon>
        <taxon>Zoopagomycotina</taxon>
        <taxon>Zoopagomycetes</taxon>
        <taxon>Zoopagales</taxon>
        <taxon>Piptocephalidaceae</taxon>
        <taxon>Syncephalis</taxon>
    </lineage>
</organism>
<evidence type="ECO:0000313" key="9">
    <source>
        <dbReference type="Proteomes" id="UP000278143"/>
    </source>
</evidence>
<dbReference type="Gene3D" id="3.40.50.1820">
    <property type="entry name" value="alpha/beta hydrolase"/>
    <property type="match status" value="1"/>
</dbReference>
<evidence type="ECO:0000256" key="3">
    <source>
        <dbReference type="ARBA" id="ARBA00022670"/>
    </source>
</evidence>
<keyword evidence="4" id="KW-0732">Signal</keyword>
<evidence type="ECO:0000256" key="1">
    <source>
        <dbReference type="ARBA" id="ARBA00009431"/>
    </source>
</evidence>
<sequence length="404" mass="45643">FYWYFPAEEVPPSQAPLVVWLQGGPGSSSMVGLFYEHGPFIATDEGTLLRRPTSWSKSYNMLYVDQPVGTGFSYAPGRADNLTGSARPLTFNRCNAGGYVTNQQEVARHFVYFLEQFYQRYPHLRERPLYLSGESYAGKFIPSIAHGVLQHNKQKVMIDICLFTVALPSSLRLGNGLTVPEIQVKYHAQEASSFGLISHEQMKKMQPVCDDAAQNAAAGKYLPALQSRLQMFEMFAEFTSNVNNYDIRMVDKVYPRAQMKKVLRSRKVRKALHTNGHRFHKDKAVYDCLATDIMQSTGGLFPELLLHYRILLFQAQFDFRDGPVGSEAWIRQIQWPEQKAFNEAPRKAWRTSDQPGGLAGYVTEHANLSHAIVLNGGHFSPADVPEAIMHMLNRWMAKQSIAAA</sequence>
<dbReference type="OrthoDB" id="443318at2759"/>
<keyword evidence="9" id="KW-1185">Reference proteome</keyword>
<evidence type="ECO:0000256" key="6">
    <source>
        <dbReference type="ARBA" id="ARBA00023180"/>
    </source>
</evidence>
<reference evidence="9" key="1">
    <citation type="journal article" date="2018" name="Nat. Microbiol.">
        <title>Leveraging single-cell genomics to expand the fungal tree of life.</title>
        <authorList>
            <person name="Ahrendt S.R."/>
            <person name="Quandt C.A."/>
            <person name="Ciobanu D."/>
            <person name="Clum A."/>
            <person name="Salamov A."/>
            <person name="Andreopoulos B."/>
            <person name="Cheng J.F."/>
            <person name="Woyke T."/>
            <person name="Pelin A."/>
            <person name="Henrissat B."/>
            <person name="Reynolds N.K."/>
            <person name="Benny G.L."/>
            <person name="Smith M.E."/>
            <person name="James T.Y."/>
            <person name="Grigoriev I.V."/>
        </authorList>
    </citation>
    <scope>NUCLEOTIDE SEQUENCE [LARGE SCALE GENOMIC DNA]</scope>
    <source>
        <strain evidence="9">Benny S71-1</strain>
    </source>
</reference>
<dbReference type="PROSITE" id="PS00131">
    <property type="entry name" value="CARBOXYPEPT_SER_SER"/>
    <property type="match status" value="1"/>
</dbReference>
<dbReference type="PRINTS" id="PR00724">
    <property type="entry name" value="CRBOXYPTASEC"/>
</dbReference>
<dbReference type="GO" id="GO:0004185">
    <property type="term" value="F:serine-type carboxypeptidase activity"/>
    <property type="evidence" value="ECO:0007669"/>
    <property type="project" value="UniProtKB-UniRule"/>
</dbReference>
<dbReference type="GO" id="GO:0006508">
    <property type="term" value="P:proteolysis"/>
    <property type="evidence" value="ECO:0007669"/>
    <property type="project" value="UniProtKB-KW"/>
</dbReference>
<name>A0A4P9Z0R6_9FUNG</name>
<dbReference type="AlphaFoldDB" id="A0A4P9Z0R6"/>
<keyword evidence="6" id="KW-0325">Glycoprotein</keyword>
<dbReference type="PANTHER" id="PTHR11802">
    <property type="entry name" value="SERINE PROTEASE FAMILY S10 SERINE CARBOXYPEPTIDASE"/>
    <property type="match status" value="1"/>
</dbReference>
<evidence type="ECO:0000256" key="7">
    <source>
        <dbReference type="RuleBase" id="RU361156"/>
    </source>
</evidence>
<dbReference type="InterPro" id="IPR001563">
    <property type="entry name" value="Peptidase_S10"/>
</dbReference>
<evidence type="ECO:0000256" key="4">
    <source>
        <dbReference type="ARBA" id="ARBA00022729"/>
    </source>
</evidence>
<evidence type="ECO:0000313" key="8">
    <source>
        <dbReference type="EMBL" id="RKP25865.1"/>
    </source>
</evidence>
<dbReference type="InterPro" id="IPR018202">
    <property type="entry name" value="Ser_caboxypep_ser_AS"/>
</dbReference>
<keyword evidence="5 7" id="KW-0378">Hydrolase</keyword>
<keyword evidence="2 7" id="KW-0121">Carboxypeptidase</keyword>
<evidence type="ECO:0000256" key="2">
    <source>
        <dbReference type="ARBA" id="ARBA00022645"/>
    </source>
</evidence>
<proteinExistence type="inferred from homology"/>
<comment type="similarity">
    <text evidence="1 7">Belongs to the peptidase S10 family.</text>
</comment>
<dbReference type="InterPro" id="IPR029058">
    <property type="entry name" value="AB_hydrolase_fold"/>
</dbReference>
<dbReference type="SUPFAM" id="SSF53474">
    <property type="entry name" value="alpha/beta-Hydrolases"/>
    <property type="match status" value="1"/>
</dbReference>
<protein>
    <recommendedName>
        <fullName evidence="7">Carboxypeptidase</fullName>
        <ecNumber evidence="7">3.4.16.-</ecNumber>
    </recommendedName>
</protein>
<accession>A0A4P9Z0R6</accession>
<dbReference type="EC" id="3.4.16.-" evidence="7"/>
<dbReference type="EMBL" id="KZ989588">
    <property type="protein sequence ID" value="RKP25865.1"/>
    <property type="molecule type" value="Genomic_DNA"/>
</dbReference>
<dbReference type="PANTHER" id="PTHR11802:SF472">
    <property type="entry name" value="SERINE CARBOXYPEPTIDASE CPVL-RELATED"/>
    <property type="match status" value="1"/>
</dbReference>
<dbReference type="Pfam" id="PF00450">
    <property type="entry name" value="Peptidase_S10"/>
    <property type="match status" value="1"/>
</dbReference>